<feature type="compositionally biased region" description="Basic and acidic residues" evidence="1">
    <location>
        <begin position="56"/>
        <end position="85"/>
    </location>
</feature>
<dbReference type="HOGENOM" id="CLU_1733271_0_0_1"/>
<dbReference type="KEGG" id="crg:105330607"/>
<protein>
    <submittedName>
        <fullName evidence="2">Uncharacterized protein</fullName>
    </submittedName>
</protein>
<dbReference type="InParanoid" id="K1QTG2"/>
<dbReference type="AlphaFoldDB" id="K1QTG2"/>
<reference evidence="2" key="1">
    <citation type="journal article" date="2012" name="Nature">
        <title>The oyster genome reveals stress adaptation and complexity of shell formation.</title>
        <authorList>
            <person name="Zhang G."/>
            <person name="Fang X."/>
            <person name="Guo X."/>
            <person name="Li L."/>
            <person name="Luo R."/>
            <person name="Xu F."/>
            <person name="Yang P."/>
            <person name="Zhang L."/>
            <person name="Wang X."/>
            <person name="Qi H."/>
            <person name="Xiong Z."/>
            <person name="Que H."/>
            <person name="Xie Y."/>
            <person name="Holland P.W."/>
            <person name="Paps J."/>
            <person name="Zhu Y."/>
            <person name="Wu F."/>
            <person name="Chen Y."/>
            <person name="Wang J."/>
            <person name="Peng C."/>
            <person name="Meng J."/>
            <person name="Yang L."/>
            <person name="Liu J."/>
            <person name="Wen B."/>
            <person name="Zhang N."/>
            <person name="Huang Z."/>
            <person name="Zhu Q."/>
            <person name="Feng Y."/>
            <person name="Mount A."/>
            <person name="Hedgecock D."/>
            <person name="Xu Z."/>
            <person name="Liu Y."/>
            <person name="Domazet-Loso T."/>
            <person name="Du Y."/>
            <person name="Sun X."/>
            <person name="Zhang S."/>
            <person name="Liu B."/>
            <person name="Cheng P."/>
            <person name="Jiang X."/>
            <person name="Li J."/>
            <person name="Fan D."/>
            <person name="Wang W."/>
            <person name="Fu W."/>
            <person name="Wang T."/>
            <person name="Wang B."/>
            <person name="Zhang J."/>
            <person name="Peng Z."/>
            <person name="Li Y."/>
            <person name="Li N."/>
            <person name="Wang J."/>
            <person name="Chen M."/>
            <person name="He Y."/>
            <person name="Tan F."/>
            <person name="Song X."/>
            <person name="Zheng Q."/>
            <person name="Huang R."/>
            <person name="Yang H."/>
            <person name="Du X."/>
            <person name="Chen L."/>
            <person name="Yang M."/>
            <person name="Gaffney P.M."/>
            <person name="Wang S."/>
            <person name="Luo L."/>
            <person name="She Z."/>
            <person name="Ming Y."/>
            <person name="Huang W."/>
            <person name="Zhang S."/>
            <person name="Huang B."/>
            <person name="Zhang Y."/>
            <person name="Qu T."/>
            <person name="Ni P."/>
            <person name="Miao G."/>
            <person name="Wang J."/>
            <person name="Wang Q."/>
            <person name="Steinberg C.E."/>
            <person name="Wang H."/>
            <person name="Li N."/>
            <person name="Qian L."/>
            <person name="Zhang G."/>
            <person name="Li Y."/>
            <person name="Yang H."/>
            <person name="Liu X."/>
            <person name="Wang J."/>
            <person name="Yin Y."/>
            <person name="Wang J."/>
        </authorList>
    </citation>
    <scope>NUCLEOTIDE SEQUENCE [LARGE SCALE GENOMIC DNA]</scope>
    <source>
        <strain evidence="2">05x7-T-G4-1.051#20</strain>
    </source>
</reference>
<feature type="compositionally biased region" description="Basic and acidic residues" evidence="1">
    <location>
        <begin position="16"/>
        <end position="26"/>
    </location>
</feature>
<gene>
    <name evidence="2" type="ORF">CGI_10023100</name>
</gene>
<name>K1QTG2_MAGGI</name>
<feature type="region of interest" description="Disordered" evidence="1">
    <location>
        <begin position="13"/>
        <end position="151"/>
    </location>
</feature>
<sequence length="151" mass="17242">MTFWAKLKSRVGFGEGSKKKSNKEDANDTQDARWSVGERKHPYEECNPSENDDDKPDPGKECKVVRAPRQYEEIDKDFEQDKANAKESNNSRLSQKQQPGDLNYVDVEFTKPKKKKKSKKDKESSETSDVPQPSVEYSEVIVQNSKPSLKG</sequence>
<dbReference type="EMBL" id="JH816585">
    <property type="protein sequence ID" value="EKC36953.1"/>
    <property type="molecule type" value="Genomic_DNA"/>
</dbReference>
<accession>K1QTG2</accession>
<evidence type="ECO:0000256" key="1">
    <source>
        <dbReference type="SAM" id="MobiDB-lite"/>
    </source>
</evidence>
<organism evidence="2">
    <name type="scientific">Magallana gigas</name>
    <name type="common">Pacific oyster</name>
    <name type="synonym">Crassostrea gigas</name>
    <dbReference type="NCBI Taxonomy" id="29159"/>
    <lineage>
        <taxon>Eukaryota</taxon>
        <taxon>Metazoa</taxon>
        <taxon>Spiralia</taxon>
        <taxon>Lophotrochozoa</taxon>
        <taxon>Mollusca</taxon>
        <taxon>Bivalvia</taxon>
        <taxon>Autobranchia</taxon>
        <taxon>Pteriomorphia</taxon>
        <taxon>Ostreida</taxon>
        <taxon>Ostreoidea</taxon>
        <taxon>Ostreidae</taxon>
        <taxon>Magallana</taxon>
    </lineage>
</organism>
<dbReference type="OrthoDB" id="6202812at2759"/>
<feature type="compositionally biased region" description="Polar residues" evidence="1">
    <location>
        <begin position="86"/>
        <end position="100"/>
    </location>
</feature>
<evidence type="ECO:0000313" key="2">
    <source>
        <dbReference type="EMBL" id="EKC36953.1"/>
    </source>
</evidence>
<feature type="compositionally biased region" description="Polar residues" evidence="1">
    <location>
        <begin position="141"/>
        <end position="151"/>
    </location>
</feature>
<dbReference type="RefSeq" id="XP_011430680.2">
    <property type="nucleotide sequence ID" value="XM_011432378.4"/>
</dbReference>
<proteinExistence type="predicted"/>